<name>A0AAF3EQJ8_9BILA</name>
<organism evidence="9 10">
    <name type="scientific">Mesorhabditis belari</name>
    <dbReference type="NCBI Taxonomy" id="2138241"/>
    <lineage>
        <taxon>Eukaryota</taxon>
        <taxon>Metazoa</taxon>
        <taxon>Ecdysozoa</taxon>
        <taxon>Nematoda</taxon>
        <taxon>Chromadorea</taxon>
        <taxon>Rhabditida</taxon>
        <taxon>Rhabditina</taxon>
        <taxon>Rhabditomorpha</taxon>
        <taxon>Rhabditoidea</taxon>
        <taxon>Rhabditidae</taxon>
        <taxon>Mesorhabditinae</taxon>
        <taxon>Mesorhabditis</taxon>
    </lineage>
</organism>
<dbReference type="GO" id="GO:0005344">
    <property type="term" value="F:oxygen carrier activity"/>
    <property type="evidence" value="ECO:0007669"/>
    <property type="project" value="UniProtKB-KW"/>
</dbReference>
<dbReference type="AlphaFoldDB" id="A0AAF3EQJ8"/>
<reference evidence="10" key="1">
    <citation type="submission" date="2024-02" db="UniProtKB">
        <authorList>
            <consortium name="WormBaseParasite"/>
        </authorList>
    </citation>
    <scope>IDENTIFICATION</scope>
</reference>
<feature type="region of interest" description="Disordered" evidence="7">
    <location>
        <begin position="1"/>
        <end position="73"/>
    </location>
</feature>
<dbReference type="PANTHER" id="PTHR46458">
    <property type="entry name" value="BLR2807 PROTEIN"/>
    <property type="match status" value="1"/>
</dbReference>
<feature type="domain" description="Globin" evidence="8">
    <location>
        <begin position="138"/>
        <end position="220"/>
    </location>
</feature>
<dbReference type="WBParaSite" id="MBELARI_LOCUS16369">
    <property type="protein sequence ID" value="MBELARI_LOCUS16369"/>
    <property type="gene ID" value="MBELARI_LOCUS16369"/>
</dbReference>
<sequence length="253" mass="28579">MNIVRARPIRPRLDLSPKAQKGRSASERRHSPQPGTPFSPTPPQRFSPHNLTPEPIRRCRSPSPIAKSPGFMDQLTVKPLRRTRSARSASPAVHRSINLTPDHETLIRRSWQRIPKDKFGEILIRDLVNRIGRESFGADATAFERHARHFVDLIQSAVDNLSDVEEALRPWLNILGRGHVGFRIKSKHWDSFGESLMATVSVYIGPGRGHKETIKSWMILSTFLADRLSAASRSTAHSPMVTPRLQLMTFVQP</sequence>
<keyword evidence="9" id="KW-1185">Reference proteome</keyword>
<dbReference type="InterPro" id="IPR000971">
    <property type="entry name" value="Globin"/>
</dbReference>
<comment type="similarity">
    <text evidence="6">Belongs to the globin family.</text>
</comment>
<evidence type="ECO:0000256" key="4">
    <source>
        <dbReference type="ARBA" id="ARBA00022723"/>
    </source>
</evidence>
<evidence type="ECO:0000313" key="9">
    <source>
        <dbReference type="Proteomes" id="UP000887575"/>
    </source>
</evidence>
<dbReference type="CDD" id="cd01040">
    <property type="entry name" value="Mb-like"/>
    <property type="match status" value="1"/>
</dbReference>
<evidence type="ECO:0000313" key="10">
    <source>
        <dbReference type="WBParaSite" id="MBELARI_LOCUS16369"/>
    </source>
</evidence>
<dbReference type="InterPro" id="IPR044399">
    <property type="entry name" value="Mb-like_M"/>
</dbReference>
<dbReference type="GO" id="GO:0020037">
    <property type="term" value="F:heme binding"/>
    <property type="evidence" value="ECO:0007669"/>
    <property type="project" value="InterPro"/>
</dbReference>
<dbReference type="PANTHER" id="PTHR46458:SF1">
    <property type="entry name" value="GEO09476P1"/>
    <property type="match status" value="1"/>
</dbReference>
<proteinExistence type="inferred from homology"/>
<evidence type="ECO:0000256" key="7">
    <source>
        <dbReference type="SAM" id="MobiDB-lite"/>
    </source>
</evidence>
<protein>
    <submittedName>
        <fullName evidence="10">Globin family profile domain-containing protein</fullName>
    </submittedName>
</protein>
<evidence type="ECO:0000256" key="3">
    <source>
        <dbReference type="ARBA" id="ARBA00022621"/>
    </source>
</evidence>
<keyword evidence="2 6" id="KW-0349">Heme</keyword>
<dbReference type="InterPro" id="IPR009050">
    <property type="entry name" value="Globin-like_sf"/>
</dbReference>
<keyword evidence="3 6" id="KW-0561">Oxygen transport</keyword>
<evidence type="ECO:0000256" key="5">
    <source>
        <dbReference type="ARBA" id="ARBA00023004"/>
    </source>
</evidence>
<keyword evidence="5" id="KW-0408">Iron</keyword>
<accession>A0AAF3EQJ8</accession>
<keyword evidence="1 6" id="KW-0813">Transport</keyword>
<evidence type="ECO:0000256" key="2">
    <source>
        <dbReference type="ARBA" id="ARBA00022617"/>
    </source>
</evidence>
<dbReference type="Pfam" id="PF00042">
    <property type="entry name" value="Globin"/>
    <property type="match status" value="1"/>
</dbReference>
<feature type="compositionally biased region" description="Pro residues" evidence="7">
    <location>
        <begin position="34"/>
        <end position="45"/>
    </location>
</feature>
<dbReference type="SUPFAM" id="SSF46458">
    <property type="entry name" value="Globin-like"/>
    <property type="match status" value="1"/>
</dbReference>
<dbReference type="Gene3D" id="1.10.490.10">
    <property type="entry name" value="Globins"/>
    <property type="match status" value="1"/>
</dbReference>
<evidence type="ECO:0000256" key="1">
    <source>
        <dbReference type="ARBA" id="ARBA00022448"/>
    </source>
</evidence>
<evidence type="ECO:0000259" key="8">
    <source>
        <dbReference type="Pfam" id="PF00042"/>
    </source>
</evidence>
<dbReference type="InterPro" id="IPR050532">
    <property type="entry name" value="Globin-like_OT"/>
</dbReference>
<keyword evidence="4" id="KW-0479">Metal-binding</keyword>
<dbReference type="GO" id="GO:0046872">
    <property type="term" value="F:metal ion binding"/>
    <property type="evidence" value="ECO:0007669"/>
    <property type="project" value="UniProtKB-KW"/>
</dbReference>
<evidence type="ECO:0000256" key="6">
    <source>
        <dbReference type="RuleBase" id="RU000356"/>
    </source>
</evidence>
<dbReference type="InterPro" id="IPR012292">
    <property type="entry name" value="Globin/Proto"/>
</dbReference>
<dbReference type="Proteomes" id="UP000887575">
    <property type="component" value="Unassembled WGS sequence"/>
</dbReference>
<dbReference type="GO" id="GO:0019825">
    <property type="term" value="F:oxygen binding"/>
    <property type="evidence" value="ECO:0007669"/>
    <property type="project" value="InterPro"/>
</dbReference>